<evidence type="ECO:0000313" key="2">
    <source>
        <dbReference type="Proteomes" id="UP000279909"/>
    </source>
</evidence>
<dbReference type="AlphaFoldDB" id="A0A3M8H787"/>
<evidence type="ECO:0000313" key="1">
    <source>
        <dbReference type="EMBL" id="RNC98265.1"/>
    </source>
</evidence>
<dbReference type="RefSeq" id="WP_122972486.1">
    <property type="nucleotide sequence ID" value="NZ_RHLQ01000028.1"/>
</dbReference>
<dbReference type="EMBL" id="RHLQ01000028">
    <property type="protein sequence ID" value="RNC98265.1"/>
    <property type="molecule type" value="Genomic_DNA"/>
</dbReference>
<sequence length="320" mass="37332">MIFDLLDSSLDGDLWEELIVKCYKLKYNNQHFTPIPAEYQGDGGIEGFTKSGVAIQCYCPNDSNLSNEKLHEKLRTKMTNDINKFINVQYISKLKKLGIPIIKEWHFVIPEYRDKRIIEHAAKKKELVLSTREKDLQLYDYISEDFDIIIKVADDYMVELSTIVRSKITNVKLNIVLNENSKPNWTNCDIDKINNVKRKLLAIQPDLSNYPNQFNELLDMYMTFYMLGIEQLERLNDNFPDIRKDILELTASFRSEVTIKTLFNTDKTLNSKLFIELGETFEKNLRRDFDFLSSASIMNLKNNIVASWLADCSMEFKGDV</sequence>
<accession>A0A3M8H787</accession>
<reference evidence="1 2" key="1">
    <citation type="journal article" date="2014" name="Int. J. Syst. Evol. Microbiol.">
        <title>Lysinibacillus halotolerans sp. nov., isolated from saline-alkaline soil.</title>
        <authorList>
            <person name="Kong D."/>
            <person name="Wang Y."/>
            <person name="Zhao B."/>
            <person name="Li Y."/>
            <person name="Song J."/>
            <person name="Zhai Y."/>
            <person name="Zhang C."/>
            <person name="Wang H."/>
            <person name="Chen X."/>
            <person name="Zhao B."/>
            <person name="Ruan Z."/>
        </authorList>
    </citation>
    <scope>NUCLEOTIDE SEQUENCE [LARGE SCALE GENOMIC DNA]</scope>
    <source>
        <strain evidence="1 2">MCCC 1A12703</strain>
    </source>
</reference>
<proteinExistence type="predicted"/>
<gene>
    <name evidence="1" type="ORF">EC501_11710</name>
</gene>
<dbReference type="Proteomes" id="UP000279909">
    <property type="component" value="Unassembled WGS sequence"/>
</dbReference>
<name>A0A3M8H787_9BACI</name>
<dbReference type="OrthoDB" id="2962756at2"/>
<organism evidence="1 2">
    <name type="scientific">Lysinibacillus halotolerans</name>
    <dbReference type="NCBI Taxonomy" id="1368476"/>
    <lineage>
        <taxon>Bacteria</taxon>
        <taxon>Bacillati</taxon>
        <taxon>Bacillota</taxon>
        <taxon>Bacilli</taxon>
        <taxon>Bacillales</taxon>
        <taxon>Bacillaceae</taxon>
        <taxon>Lysinibacillus</taxon>
    </lineage>
</organism>
<comment type="caution">
    <text evidence="1">The sequence shown here is derived from an EMBL/GenBank/DDBJ whole genome shotgun (WGS) entry which is preliminary data.</text>
</comment>
<keyword evidence="2" id="KW-1185">Reference proteome</keyword>
<protein>
    <submittedName>
        <fullName evidence="1">Uncharacterized protein</fullName>
    </submittedName>
</protein>